<evidence type="ECO:0000313" key="2">
    <source>
        <dbReference type="Proteomes" id="UP000263273"/>
    </source>
</evidence>
<feature type="non-terminal residue" evidence="1">
    <location>
        <position position="1"/>
    </location>
</feature>
<dbReference type="Proteomes" id="UP000263273">
    <property type="component" value="Unassembled WGS sequence"/>
</dbReference>
<accession>A0A354YZW4</accession>
<evidence type="ECO:0000313" key="1">
    <source>
        <dbReference type="EMBL" id="HBK53772.1"/>
    </source>
</evidence>
<gene>
    <name evidence="1" type="ORF">DDZ44_07545</name>
</gene>
<dbReference type="Gene3D" id="3.40.50.720">
    <property type="entry name" value="NAD(P)-binding Rossmann-like Domain"/>
    <property type="match status" value="1"/>
</dbReference>
<reference evidence="1 2" key="1">
    <citation type="journal article" date="2018" name="Nat. Biotechnol.">
        <title>A standardized bacterial taxonomy based on genome phylogeny substantially revises the tree of life.</title>
        <authorList>
            <person name="Parks D.H."/>
            <person name="Chuvochina M."/>
            <person name="Waite D.W."/>
            <person name="Rinke C."/>
            <person name="Skarshewski A."/>
            <person name="Chaumeil P.A."/>
            <person name="Hugenholtz P."/>
        </authorList>
    </citation>
    <scope>NUCLEOTIDE SEQUENCE [LARGE SCALE GENOMIC DNA]</scope>
    <source>
        <strain evidence="1">UBA10948</strain>
    </source>
</reference>
<organism evidence="1 2">
    <name type="scientific">Syntrophomonas wolfei</name>
    <dbReference type="NCBI Taxonomy" id="863"/>
    <lineage>
        <taxon>Bacteria</taxon>
        <taxon>Bacillati</taxon>
        <taxon>Bacillota</taxon>
        <taxon>Clostridia</taxon>
        <taxon>Eubacteriales</taxon>
        <taxon>Syntrophomonadaceae</taxon>
        <taxon>Syntrophomonas</taxon>
    </lineage>
</organism>
<name>A0A354YZW4_9FIRM</name>
<proteinExistence type="predicted"/>
<comment type="caution">
    <text evidence="1">The sequence shown here is derived from an EMBL/GenBank/DDBJ whole genome shotgun (WGS) entry which is preliminary data.</text>
</comment>
<dbReference type="AlphaFoldDB" id="A0A354YZW4"/>
<sequence>VGIDIGGERASEIALAIVAEMQAIKYGRAGGFRILQSEITGKVERDELF</sequence>
<dbReference type="EMBL" id="DNZF01000166">
    <property type="protein sequence ID" value="HBK53772.1"/>
    <property type="molecule type" value="Genomic_DNA"/>
</dbReference>
<protein>
    <submittedName>
        <fullName evidence="1">Xanthine dehydrogenase</fullName>
    </submittedName>
</protein>